<accession>A0A6B0GP30</accession>
<dbReference type="SUPFAM" id="SSF142338">
    <property type="entry name" value="CofD-like"/>
    <property type="match status" value="1"/>
</dbReference>
<dbReference type="Pfam" id="PF01933">
    <property type="entry name" value="CofD"/>
    <property type="match status" value="1"/>
</dbReference>
<evidence type="ECO:0000256" key="2">
    <source>
        <dbReference type="ARBA" id="ARBA00022842"/>
    </source>
</evidence>
<dbReference type="RefSeq" id="WP_199268479.1">
    <property type="nucleotide sequence ID" value="NZ_WSZK01000026.1"/>
</dbReference>
<dbReference type="GO" id="GO:0043743">
    <property type="term" value="F:LPPG:FO 2-phospho-L-lactate transferase activity"/>
    <property type="evidence" value="ECO:0007669"/>
    <property type="project" value="InterPro"/>
</dbReference>
<reference evidence="3 4" key="1">
    <citation type="submission" date="2019-12" db="EMBL/GenBank/DDBJ databases">
        <title>Halocatena pleomorpha gen. nov. sp. nov., an extremely halophilic archaeon of family Halobacteriaceae isolated from saltpan soil.</title>
        <authorList>
            <person name="Pal Y."/>
            <person name="Verma A."/>
            <person name="Krishnamurthi S."/>
            <person name="Kumar P."/>
        </authorList>
    </citation>
    <scope>NUCLEOTIDE SEQUENCE [LARGE SCALE GENOMIC DNA]</scope>
    <source>
        <strain evidence="3 4">JCM 16495</strain>
    </source>
</reference>
<dbReference type="AlphaFoldDB" id="A0A6B0GP30"/>
<dbReference type="OrthoDB" id="59563at2157"/>
<comment type="caution">
    <text evidence="3">The sequence shown here is derived from an EMBL/GenBank/DDBJ whole genome shotgun (WGS) entry which is preliminary data.</text>
</comment>
<dbReference type="InterPro" id="IPR010115">
    <property type="entry name" value="FbiA/CofD"/>
</dbReference>
<dbReference type="Proteomes" id="UP000451471">
    <property type="component" value="Unassembled WGS sequence"/>
</dbReference>
<keyword evidence="4" id="KW-1185">Reference proteome</keyword>
<proteinExistence type="predicted"/>
<dbReference type="GO" id="GO:0000287">
    <property type="term" value="F:magnesium ion binding"/>
    <property type="evidence" value="ECO:0007669"/>
    <property type="project" value="InterPro"/>
</dbReference>
<dbReference type="InterPro" id="IPR038136">
    <property type="entry name" value="CofD-like_dom_sf"/>
</dbReference>
<dbReference type="PANTHER" id="PTHR43007:SF1">
    <property type="entry name" value="2-PHOSPHO-L-LACTATE TRANSFERASE"/>
    <property type="match status" value="1"/>
</dbReference>
<gene>
    <name evidence="3" type="ORF">GQS65_14770</name>
</gene>
<organism evidence="3 4">
    <name type="scientific">Halomarina oriensis</name>
    <dbReference type="NCBI Taxonomy" id="671145"/>
    <lineage>
        <taxon>Archaea</taxon>
        <taxon>Methanobacteriati</taxon>
        <taxon>Methanobacteriota</taxon>
        <taxon>Stenosarchaea group</taxon>
        <taxon>Halobacteria</taxon>
        <taxon>Halobacteriales</taxon>
        <taxon>Natronomonadaceae</taxon>
        <taxon>Halomarina</taxon>
    </lineage>
</organism>
<evidence type="ECO:0000256" key="1">
    <source>
        <dbReference type="ARBA" id="ARBA00022679"/>
    </source>
</evidence>
<protein>
    <submittedName>
        <fullName evidence="3">2-phospho-L-lactate transferase</fullName>
    </submittedName>
</protein>
<evidence type="ECO:0000313" key="3">
    <source>
        <dbReference type="EMBL" id="MWG35731.1"/>
    </source>
</evidence>
<evidence type="ECO:0000313" key="4">
    <source>
        <dbReference type="Proteomes" id="UP000451471"/>
    </source>
</evidence>
<dbReference type="Gene3D" id="3.40.50.10680">
    <property type="entry name" value="CofD-like domains"/>
    <property type="match status" value="1"/>
</dbReference>
<feature type="non-terminal residue" evidence="3">
    <location>
        <position position="71"/>
    </location>
</feature>
<dbReference type="EMBL" id="WSZK01000026">
    <property type="protein sequence ID" value="MWG35731.1"/>
    <property type="molecule type" value="Genomic_DNA"/>
</dbReference>
<keyword evidence="1 3" id="KW-0808">Transferase</keyword>
<name>A0A6B0GP30_9EURY</name>
<sequence length="71" mass="7454">MTTFLAGGTGTPKLLSGADEVFPVAETTVVGNTGDDVEISGHLVSPDLDTMLFLDGDVLDRETWWGIADDA</sequence>
<dbReference type="PANTHER" id="PTHR43007">
    <property type="entry name" value="2-PHOSPHO-L-LACTATE TRANSFERASE"/>
    <property type="match status" value="1"/>
</dbReference>
<keyword evidence="2" id="KW-0460">Magnesium</keyword>
<dbReference type="InterPro" id="IPR002882">
    <property type="entry name" value="CofD"/>
</dbReference>